<dbReference type="Proteomes" id="UP000272706">
    <property type="component" value="Unassembled WGS sequence"/>
</dbReference>
<keyword evidence="2" id="KW-1185">Reference proteome</keyword>
<reference evidence="1 2" key="1">
    <citation type="submission" date="2018-09" db="EMBL/GenBank/DDBJ databases">
        <title>Mesorhizobium carmichaelinearum sp. nov. isolated from Carmichaelinea spp. root nodules in New Zealand.</title>
        <authorList>
            <person name="De Meyer S.E."/>
        </authorList>
    </citation>
    <scope>NUCLEOTIDE SEQUENCE [LARGE SCALE GENOMIC DNA]</scope>
    <source>
        <strain evidence="1 2">ICMP19557</strain>
    </source>
</reference>
<dbReference type="AlphaFoldDB" id="A0A3A5L0Z8"/>
<protein>
    <submittedName>
        <fullName evidence="1">Uncharacterized protein</fullName>
    </submittedName>
</protein>
<accession>A0A3A5L0Z8</accession>
<evidence type="ECO:0000313" key="2">
    <source>
        <dbReference type="Proteomes" id="UP000272706"/>
    </source>
</evidence>
<organism evidence="1 2">
    <name type="scientific">Mesorhizobium waimense</name>
    <dbReference type="NCBI Taxonomy" id="1300307"/>
    <lineage>
        <taxon>Bacteria</taxon>
        <taxon>Pseudomonadati</taxon>
        <taxon>Pseudomonadota</taxon>
        <taxon>Alphaproteobacteria</taxon>
        <taxon>Hyphomicrobiales</taxon>
        <taxon>Phyllobacteriaceae</taxon>
        <taxon>Mesorhizobium</taxon>
    </lineage>
</organism>
<name>A0A3A5L0Z8_9HYPH</name>
<comment type="caution">
    <text evidence="1">The sequence shown here is derived from an EMBL/GenBank/DDBJ whole genome shotgun (WGS) entry which is preliminary data.</text>
</comment>
<gene>
    <name evidence="1" type="ORF">D3227_08185</name>
</gene>
<evidence type="ECO:0000313" key="1">
    <source>
        <dbReference type="EMBL" id="RJT41076.1"/>
    </source>
</evidence>
<dbReference type="EMBL" id="QZWZ01000004">
    <property type="protein sequence ID" value="RJT41076.1"/>
    <property type="molecule type" value="Genomic_DNA"/>
</dbReference>
<proteinExistence type="predicted"/>
<sequence length="123" mass="13028">MEFELLDELVEVLVLVDVLPFVLLSRSRSLSLLQEPPEQLLDVDFDELDDFEVDTDFVPTRTISPSPAKRSAGACGETGAACAVNAMRVDAPSAADANCQRPAIAHAPSKVQAPAVAAGEHGI</sequence>